<feature type="compositionally biased region" description="Low complexity" evidence="1">
    <location>
        <begin position="21"/>
        <end position="43"/>
    </location>
</feature>
<comment type="caution">
    <text evidence="3">The sequence shown here is derived from an EMBL/GenBank/DDBJ whole genome shotgun (WGS) entry which is preliminary data.</text>
</comment>
<feature type="region of interest" description="Disordered" evidence="1">
    <location>
        <begin position="21"/>
        <end position="48"/>
    </location>
</feature>
<name>A0A829WDP1_9FIRM</name>
<evidence type="ECO:0000313" key="3">
    <source>
        <dbReference type="EMBL" id="GEA37053.1"/>
    </source>
</evidence>
<proteinExistence type="predicted"/>
<evidence type="ECO:0000313" key="4">
    <source>
        <dbReference type="Proteomes" id="UP000315200"/>
    </source>
</evidence>
<dbReference type="PROSITE" id="PS51257">
    <property type="entry name" value="PROKAR_LIPOPROTEIN"/>
    <property type="match status" value="1"/>
</dbReference>
<evidence type="ECO:0000256" key="2">
    <source>
        <dbReference type="SAM" id="SignalP"/>
    </source>
</evidence>
<evidence type="ECO:0000256" key="1">
    <source>
        <dbReference type="SAM" id="MobiDB-lite"/>
    </source>
</evidence>
<gene>
    <name evidence="3" type="ORF">Ccl03g_27660</name>
</gene>
<feature type="chain" id="PRO_5039500392" description="ABC transporter substrate-binding protein" evidence="2">
    <location>
        <begin position="23"/>
        <end position="100"/>
    </location>
</feature>
<protein>
    <recommendedName>
        <fullName evidence="5">ABC transporter substrate-binding protein</fullName>
    </recommendedName>
</protein>
<organism evidence="3 4">
    <name type="scientific">Enterocloster clostridioformis</name>
    <dbReference type="NCBI Taxonomy" id="1531"/>
    <lineage>
        <taxon>Bacteria</taxon>
        <taxon>Bacillati</taxon>
        <taxon>Bacillota</taxon>
        <taxon>Clostridia</taxon>
        <taxon>Lachnospirales</taxon>
        <taxon>Lachnospiraceae</taxon>
        <taxon>Enterocloster</taxon>
    </lineage>
</organism>
<dbReference type="EMBL" id="BJLB01000001">
    <property type="protein sequence ID" value="GEA37053.1"/>
    <property type="molecule type" value="Genomic_DNA"/>
</dbReference>
<dbReference type="Proteomes" id="UP000315200">
    <property type="component" value="Unassembled WGS sequence"/>
</dbReference>
<dbReference type="SUPFAM" id="SSF53850">
    <property type="entry name" value="Periplasmic binding protein-like II"/>
    <property type="match status" value="1"/>
</dbReference>
<reference evidence="3 4" key="1">
    <citation type="submission" date="2019-06" db="EMBL/GenBank/DDBJ databases">
        <title>Draft genome sequence of [Clostridium] clostridioforme NBRC 113352.</title>
        <authorList>
            <person name="Miura T."/>
            <person name="Furukawa M."/>
            <person name="Shimamura M."/>
            <person name="Ohyama Y."/>
            <person name="Yamazoe A."/>
            <person name="Kawasaki H."/>
        </authorList>
    </citation>
    <scope>NUCLEOTIDE SEQUENCE [LARGE SCALE GENOMIC DNA]</scope>
    <source>
        <strain evidence="3 4">NBRC 113352</strain>
    </source>
</reference>
<sequence>MKKKLALMLTAALAAASLTACGGSGTADTRAAGSRAEGAGEKAPSGDGSEMVVAWWGNQVRNERTQAILELYSQQNPGVAFDGQFSEWADYWNKLATAAA</sequence>
<evidence type="ECO:0008006" key="5">
    <source>
        <dbReference type="Google" id="ProtNLM"/>
    </source>
</evidence>
<feature type="signal peptide" evidence="2">
    <location>
        <begin position="1"/>
        <end position="22"/>
    </location>
</feature>
<dbReference type="Gene3D" id="3.40.190.10">
    <property type="entry name" value="Periplasmic binding protein-like II"/>
    <property type="match status" value="1"/>
</dbReference>
<keyword evidence="2" id="KW-0732">Signal</keyword>
<dbReference type="AlphaFoldDB" id="A0A829WDP1"/>
<accession>A0A829WDP1</accession>